<dbReference type="AlphaFoldDB" id="A0A1A8W768"/>
<dbReference type="Pfam" id="PF06098">
    <property type="entry name" value="Radial_spoke_3"/>
    <property type="match status" value="1"/>
</dbReference>
<feature type="compositionally biased region" description="Polar residues" evidence="1">
    <location>
        <begin position="250"/>
        <end position="266"/>
    </location>
</feature>
<proteinExistence type="predicted"/>
<gene>
    <name evidence="2" type="ORF">POVCU2_0044750</name>
</gene>
<organism evidence="2 3">
    <name type="scientific">Plasmodium ovale curtisi</name>
    <dbReference type="NCBI Taxonomy" id="864141"/>
    <lineage>
        <taxon>Eukaryota</taxon>
        <taxon>Sar</taxon>
        <taxon>Alveolata</taxon>
        <taxon>Apicomplexa</taxon>
        <taxon>Aconoidasida</taxon>
        <taxon>Haemosporida</taxon>
        <taxon>Plasmodiidae</taxon>
        <taxon>Plasmodium</taxon>
        <taxon>Plasmodium (Plasmodium)</taxon>
    </lineage>
</organism>
<dbReference type="Proteomes" id="UP000078560">
    <property type="component" value="Unassembled WGS sequence"/>
</dbReference>
<feature type="region of interest" description="Disordered" evidence="1">
    <location>
        <begin position="185"/>
        <end position="218"/>
    </location>
</feature>
<protein>
    <submittedName>
        <fullName evidence="2">Uncharacterized protein</fullName>
    </submittedName>
</protein>
<dbReference type="InterPro" id="IPR009290">
    <property type="entry name" value="Radial_spoke_3"/>
</dbReference>
<name>A0A1A8W768_PLAOA</name>
<dbReference type="EMBL" id="FLQU01000601">
    <property type="protein sequence ID" value="SBS87831.1"/>
    <property type="molecule type" value="Genomic_DNA"/>
</dbReference>
<sequence length="506" mass="58899">MGKEENHLNVESVGVKSKKQGAYKLDCVSNPRRVQKPPDKVQNKNMKHTNMSLFLRFIITIPTTTSSIKHGAKICGKGQNEYSNEAENKFSVAGNSKHKVASARMYTPCVCAHTLRTYVRKNKKIKEKKDRLKNNQLIDAKGDLNKFRYGNYSRTKLEERKKTINVIKANNMDISLFNDMRKKEKAGSHRTGVENENASSIAMTRCKESEKNKKSHPPLIKIKSNDMYLNNLLKKEDILIQSEKCQEANATENKNIASSSNEPTEGSSDEDFHSSDVIELYKKKQQQNLEEKRKKFIRDKKKMLIRKKTYKDTGTQVFLDDFTKFYERVKPEVEKIVEDVLNRALKEIYEEQELTLIKRKIDYYENIRMKKYKALKNVEKKSEAFYEETQRKINDRIVLKNKVEIIMKKKIAHSKAHKNVYHIFQKNVDLCAREDSLPKNFEVENKTRDIPTYQEHEPSCTAMVNRIDTLFGKDTPTARQILYTHVHVMNVPVKTSSTDMLNKAKQ</sequence>
<reference evidence="3" key="1">
    <citation type="submission" date="2016-05" db="EMBL/GenBank/DDBJ databases">
        <authorList>
            <person name="Naeem Raeece"/>
        </authorList>
    </citation>
    <scope>NUCLEOTIDE SEQUENCE [LARGE SCALE GENOMIC DNA]</scope>
</reference>
<evidence type="ECO:0000313" key="2">
    <source>
        <dbReference type="EMBL" id="SBS87831.1"/>
    </source>
</evidence>
<evidence type="ECO:0000313" key="3">
    <source>
        <dbReference type="Proteomes" id="UP000078560"/>
    </source>
</evidence>
<accession>A0A1A8W768</accession>
<evidence type="ECO:0000256" key="1">
    <source>
        <dbReference type="SAM" id="MobiDB-lite"/>
    </source>
</evidence>
<feature type="region of interest" description="Disordered" evidence="1">
    <location>
        <begin position="250"/>
        <end position="272"/>
    </location>
</feature>